<evidence type="ECO:0000313" key="3">
    <source>
        <dbReference type="EMBL" id="MEX0427708.1"/>
    </source>
</evidence>
<feature type="transmembrane region" description="Helical" evidence="2">
    <location>
        <begin position="93"/>
        <end position="114"/>
    </location>
</feature>
<keyword evidence="4" id="KW-1185">Reference proteome</keyword>
<name>A0ABV3SXX3_9ACTN</name>
<dbReference type="EMBL" id="JBFPJR010000012">
    <property type="protein sequence ID" value="MEX0427708.1"/>
    <property type="molecule type" value="Genomic_DNA"/>
</dbReference>
<dbReference type="InterPro" id="IPR009937">
    <property type="entry name" value="Phage_holin_3_6"/>
</dbReference>
<comment type="caution">
    <text evidence="3">The sequence shown here is derived from an EMBL/GenBank/DDBJ whole genome shotgun (WGS) entry which is preliminary data.</text>
</comment>
<reference evidence="3 4" key="1">
    <citation type="submission" date="2024-07" db="EMBL/GenBank/DDBJ databases">
        <authorList>
            <person name="Lee S."/>
            <person name="Kang M."/>
        </authorList>
    </citation>
    <scope>NUCLEOTIDE SEQUENCE [LARGE SCALE GENOMIC DNA]</scope>
    <source>
        <strain evidence="3 4">DS6</strain>
    </source>
</reference>
<evidence type="ECO:0000256" key="2">
    <source>
        <dbReference type="SAM" id="Phobius"/>
    </source>
</evidence>
<dbReference type="Proteomes" id="UP001556631">
    <property type="component" value="Unassembled WGS sequence"/>
</dbReference>
<feature type="transmembrane region" description="Helical" evidence="2">
    <location>
        <begin position="58"/>
        <end position="87"/>
    </location>
</feature>
<feature type="region of interest" description="Disordered" evidence="1">
    <location>
        <begin position="1"/>
        <end position="27"/>
    </location>
</feature>
<dbReference type="RefSeq" id="WP_367993351.1">
    <property type="nucleotide sequence ID" value="NZ_JBFPJR010000012.1"/>
</dbReference>
<evidence type="ECO:0000313" key="4">
    <source>
        <dbReference type="Proteomes" id="UP001556631"/>
    </source>
</evidence>
<organism evidence="3 4">
    <name type="scientific">Nocardioides eburneus</name>
    <dbReference type="NCBI Taxonomy" id="3231482"/>
    <lineage>
        <taxon>Bacteria</taxon>
        <taxon>Bacillati</taxon>
        <taxon>Actinomycetota</taxon>
        <taxon>Actinomycetes</taxon>
        <taxon>Propionibacteriales</taxon>
        <taxon>Nocardioidaceae</taxon>
        <taxon>Nocardioides</taxon>
    </lineage>
</organism>
<gene>
    <name evidence="3" type="ORF">AB3X52_08760</name>
</gene>
<keyword evidence="2" id="KW-0812">Transmembrane</keyword>
<proteinExistence type="predicted"/>
<evidence type="ECO:0000256" key="1">
    <source>
        <dbReference type="SAM" id="MobiDB-lite"/>
    </source>
</evidence>
<keyword evidence="2" id="KW-0472">Membrane</keyword>
<keyword evidence="2" id="KW-1133">Transmembrane helix</keyword>
<accession>A0ABV3SXX3</accession>
<dbReference type="Pfam" id="PF07332">
    <property type="entry name" value="Phage_holin_3_6"/>
    <property type="match status" value="1"/>
</dbReference>
<protein>
    <submittedName>
        <fullName evidence="3">Phage holin family protein</fullName>
    </submittedName>
</protein>
<sequence>MGGLDGAAPGPGEAAAEATSDSASTGELVSRLSQEVTSLVRGELELARLEFTQKGRRAGVGLGAFGAAGVVALYGVGVLIAVVVLALTLILDAWLAALIVAFVLLAAAAGMALFGKKQVARATPLGPERVTENLKRDVDAVKHHDQASGANAHGEGSIQ</sequence>